<protein>
    <submittedName>
        <fullName evidence="3">Carbon-nitrogen hydrolase</fullName>
    </submittedName>
</protein>
<dbReference type="AlphaFoldDB" id="A0A5E8CLG2"/>
<dbReference type="GO" id="GO:0006541">
    <property type="term" value="P:glutamine metabolic process"/>
    <property type="evidence" value="ECO:0007669"/>
    <property type="project" value="TreeGrafter"/>
</dbReference>
<dbReference type="Pfam" id="PF00795">
    <property type="entry name" value="CN_hydrolase"/>
    <property type="match status" value="1"/>
</dbReference>
<dbReference type="GO" id="GO:0006528">
    <property type="term" value="P:asparagine metabolic process"/>
    <property type="evidence" value="ECO:0007669"/>
    <property type="project" value="TreeGrafter"/>
</dbReference>
<evidence type="ECO:0000256" key="1">
    <source>
        <dbReference type="ARBA" id="ARBA00022801"/>
    </source>
</evidence>
<organism evidence="3">
    <name type="scientific">seawater metagenome</name>
    <dbReference type="NCBI Taxonomy" id="1561972"/>
    <lineage>
        <taxon>unclassified sequences</taxon>
        <taxon>metagenomes</taxon>
        <taxon>ecological metagenomes</taxon>
    </lineage>
</organism>
<dbReference type="Gene3D" id="3.60.110.10">
    <property type="entry name" value="Carbon-nitrogen hydrolase"/>
    <property type="match status" value="1"/>
</dbReference>
<dbReference type="PROSITE" id="PS50263">
    <property type="entry name" value="CN_HYDROLASE"/>
    <property type="match status" value="1"/>
</dbReference>
<dbReference type="InterPro" id="IPR045254">
    <property type="entry name" value="Nit1/2_C-N_Hydrolase"/>
</dbReference>
<name>A0A5E8CLG2_9ZZZZ</name>
<evidence type="ECO:0000313" key="3">
    <source>
        <dbReference type="EMBL" id="VVU94622.1"/>
    </source>
</evidence>
<dbReference type="InterPro" id="IPR003010">
    <property type="entry name" value="C-N_Hydrolase"/>
</dbReference>
<dbReference type="InterPro" id="IPR036526">
    <property type="entry name" value="C-N_Hydrolase_sf"/>
</dbReference>
<dbReference type="GO" id="GO:0050152">
    <property type="term" value="F:omega-amidase activity"/>
    <property type="evidence" value="ECO:0007669"/>
    <property type="project" value="TreeGrafter"/>
</dbReference>
<accession>A0A5E8CLG2</accession>
<gene>
    <name evidence="3" type="ORF">CPAV1605_347</name>
</gene>
<feature type="domain" description="CN hydrolase" evidence="2">
    <location>
        <begin position="1"/>
        <end position="257"/>
    </location>
</feature>
<proteinExistence type="predicted"/>
<evidence type="ECO:0000259" key="2">
    <source>
        <dbReference type="PROSITE" id="PS50263"/>
    </source>
</evidence>
<keyword evidence="1 3" id="KW-0378">Hydrolase</keyword>
<dbReference type="GO" id="GO:0006107">
    <property type="term" value="P:oxaloacetate metabolic process"/>
    <property type="evidence" value="ECO:0007669"/>
    <property type="project" value="TreeGrafter"/>
</dbReference>
<dbReference type="CDD" id="cd07572">
    <property type="entry name" value="nit"/>
    <property type="match status" value="1"/>
</dbReference>
<dbReference type="SUPFAM" id="SSF56317">
    <property type="entry name" value="Carbon-nitrogen hydrolase"/>
    <property type="match status" value="1"/>
</dbReference>
<dbReference type="EMBL" id="CABVLZ010000001">
    <property type="protein sequence ID" value="VVU94622.1"/>
    <property type="molecule type" value="Genomic_DNA"/>
</dbReference>
<dbReference type="GO" id="GO:0005739">
    <property type="term" value="C:mitochondrion"/>
    <property type="evidence" value="ECO:0007669"/>
    <property type="project" value="TreeGrafter"/>
</dbReference>
<dbReference type="PANTHER" id="PTHR23088:SF30">
    <property type="entry name" value="OMEGA-AMIDASE NIT2"/>
    <property type="match status" value="1"/>
</dbReference>
<dbReference type="PANTHER" id="PTHR23088">
    <property type="entry name" value="NITRILASE-RELATED"/>
    <property type="match status" value="1"/>
</dbReference>
<sequence>MKILVCQILVSSKKEENFNKIKYFLKKNINQQINIVVLPECWNSPYGTKYFAKYSEYLRPYLKFEKDKLEHTPLTYHFLKAESTKYPNVYFICGSIPEIDNNLIYNTCPIFFNGQLIDKYRKMNLYNIDLPGHQFRESDVLTPGDKPLIITTPWGRIGIGICFDLRFPDLAKYYRENKCDVIIYPGAFNQITGKKHWELLQRSRALDNMLFIVSCSVATNPNSDFLAWGHSTIVNPWGEVVNKLEEKEGVLIYDLNFKINKEIRQRIPIFNKS</sequence>
<reference evidence="3" key="1">
    <citation type="submission" date="2019-09" db="EMBL/GenBank/DDBJ databases">
        <authorList>
            <person name="Needham M D."/>
        </authorList>
    </citation>
    <scope>NUCLEOTIDE SEQUENCE</scope>
</reference>